<dbReference type="STRING" id="416870.llmg_1710"/>
<dbReference type="HOGENOM" id="CLU_025996_25_4_9"/>
<dbReference type="CAZy" id="GT2">
    <property type="family name" value="Glycosyltransferase Family 2"/>
</dbReference>
<dbReference type="AlphaFoldDB" id="A2RLW0"/>
<dbReference type="OrthoDB" id="396512at2"/>
<dbReference type="Proteomes" id="UP000000364">
    <property type="component" value="Chromosome"/>
</dbReference>
<evidence type="ECO:0000313" key="4">
    <source>
        <dbReference type="EMBL" id="CAL98283.1"/>
    </source>
</evidence>
<dbReference type="KEGG" id="llm:llmg_1710"/>
<dbReference type="Gene3D" id="3.90.550.10">
    <property type="entry name" value="Spore Coat Polysaccharide Biosynthesis Protein SpsA, Chain A"/>
    <property type="match status" value="1"/>
</dbReference>
<dbReference type="InterPro" id="IPR029044">
    <property type="entry name" value="Nucleotide-diphossugar_trans"/>
</dbReference>
<dbReference type="CDD" id="cd00761">
    <property type="entry name" value="Glyco_tranf_GTA_type"/>
    <property type="match status" value="1"/>
</dbReference>
<dbReference type="eggNOG" id="COG1216">
    <property type="taxonomic scope" value="Bacteria"/>
</dbReference>
<accession>A2RLW0</accession>
<dbReference type="RefSeq" id="WP_011835511.1">
    <property type="nucleotide sequence ID" value="NC_009004.1"/>
</dbReference>
<dbReference type="GO" id="GO:0016757">
    <property type="term" value="F:glycosyltransferase activity"/>
    <property type="evidence" value="ECO:0007669"/>
    <property type="project" value="UniProtKB-KW"/>
</dbReference>
<dbReference type="PhylomeDB" id="A2RLW0"/>
<dbReference type="PANTHER" id="PTHR22916">
    <property type="entry name" value="GLYCOSYLTRANSFERASE"/>
    <property type="match status" value="1"/>
</dbReference>
<organism evidence="4 5">
    <name type="scientific">Lactococcus lactis subsp. cremoris (strain MG1363)</name>
    <dbReference type="NCBI Taxonomy" id="416870"/>
    <lineage>
        <taxon>Bacteria</taxon>
        <taxon>Bacillati</taxon>
        <taxon>Bacillota</taxon>
        <taxon>Bacilli</taxon>
        <taxon>Lactobacillales</taxon>
        <taxon>Streptococcaceae</taxon>
        <taxon>Lactococcus</taxon>
        <taxon>Lactococcus cremoris subsp. cremoris</taxon>
    </lineage>
</organism>
<keyword evidence="1" id="KW-0328">Glycosyltransferase</keyword>
<protein>
    <submittedName>
        <fullName evidence="4">Putative glycosyltransferase</fullName>
    </submittedName>
</protein>
<dbReference type="InterPro" id="IPR001173">
    <property type="entry name" value="Glyco_trans_2-like"/>
</dbReference>
<feature type="domain" description="Glycosyltransferase 2-like" evidence="3">
    <location>
        <begin position="12"/>
        <end position="181"/>
    </location>
</feature>
<dbReference type="PANTHER" id="PTHR22916:SF51">
    <property type="entry name" value="GLYCOSYLTRANSFERASE EPSH-RELATED"/>
    <property type="match status" value="1"/>
</dbReference>
<keyword evidence="2 4" id="KW-0808">Transferase</keyword>
<dbReference type="Pfam" id="PF00535">
    <property type="entry name" value="Glycos_transf_2"/>
    <property type="match status" value="1"/>
</dbReference>
<dbReference type="SUPFAM" id="SSF53448">
    <property type="entry name" value="Nucleotide-diphospho-sugar transferases"/>
    <property type="match status" value="1"/>
</dbReference>
<gene>
    <name evidence="4" type="ordered locus">llmg_1710</name>
</gene>
<dbReference type="SMR" id="A2RLW0"/>
<evidence type="ECO:0000313" key="5">
    <source>
        <dbReference type="Proteomes" id="UP000000364"/>
    </source>
</evidence>
<name>A2RLW0_LACLM</name>
<reference evidence="4 5" key="1">
    <citation type="journal article" date="2007" name="J. Bacteriol.">
        <title>The complete genome sequence of the lactic acid bacterial paradigm Lactococcus lactis subsp. cremoris MG1363.</title>
        <authorList>
            <person name="Wegmann U."/>
            <person name="O'Connell-Motherway M."/>
            <person name="Zomer A."/>
            <person name="Buist G."/>
            <person name="Shearman C."/>
            <person name="Canchaya C."/>
            <person name="Ventura M."/>
            <person name="Goesmann A."/>
            <person name="Gasson M.J."/>
            <person name="Kuipers O.P."/>
            <person name="van Sinderen D."/>
            <person name="Kok J."/>
        </authorList>
    </citation>
    <scope>NUCLEOTIDE SEQUENCE [LARGE SCALE GENOMIC DNA]</scope>
    <source>
        <strain evidence="4 5">MG1363</strain>
    </source>
</reference>
<evidence type="ECO:0000256" key="2">
    <source>
        <dbReference type="ARBA" id="ARBA00022679"/>
    </source>
</evidence>
<sequence length="296" mass="34551">MAKLKGPLPLITVAIPVYNSEKHLEECLKSIAEQTYPNLDILVVNDGSTDLSTEICETYKAKDSRIRVFHKKNGGVGASRNTLLSLLKGDYVTFVDNDDWLEKEHIENLYEQLIMHEAEIAAANFYTYTEDKGVFTFYGDYSNYFEKEYTVEEWFEEQYNSKNNMSQCFTVPWGKLYKRELLSGIAFPEDKAVEDDYTTYMIYLNAKKITYSHRQTYIHRKSGDSITQTVDLTHVFPLQSIEERLTLLAALGRDISREVSAYQWRLTLHKKEHLKKGRMVEYRRVCEKLKLINNVK</sequence>
<proteinExistence type="predicted"/>
<dbReference type="EMBL" id="AM406671">
    <property type="protein sequence ID" value="CAL98283.1"/>
    <property type="molecule type" value="Genomic_DNA"/>
</dbReference>
<evidence type="ECO:0000256" key="1">
    <source>
        <dbReference type="ARBA" id="ARBA00022676"/>
    </source>
</evidence>
<evidence type="ECO:0000259" key="3">
    <source>
        <dbReference type="Pfam" id="PF00535"/>
    </source>
</evidence>